<accession>A0A7V8T006</accession>
<dbReference type="GO" id="GO:1901135">
    <property type="term" value="P:carbohydrate derivative metabolic process"/>
    <property type="evidence" value="ECO:0007669"/>
    <property type="project" value="InterPro"/>
</dbReference>
<sequence>MTHFLKDILRQPAELQRTVELLTRRKGAGRGALDAATATIRAARHVYLTGIGSSWHAALNVGALFHRHACPVYFEDAAELLTFATFPKDSAVILISRSGKSTEIVQLAAKARRAGVRVIGITNAPEGTLAKEAHIAIVVPVAFDHAISVNTYTTLALAAGMLAHRVIQGGSGSLEDLHEEGATELRQTWSKVRNKEKRQKVAALQMASAEYRRRPKSAAEACEAQGEPKRRPASDSELADSLSGAIADVERAVPGWQEQIAASVWLAPHSATYFLARGPSLGSAYESRLIWEEGVKTPATAMGTGGFRHGPQEIVGKDVRFGVWIDGALLREQDLAVASDLRKLGVRVMLIGQKLPDDAGDLVFQLPAIPAEWQFLIDIIPAQLVAERLARLSGADCDSFRLSSYIVEDQGGLLPKKAGKN</sequence>
<keyword evidence="5" id="KW-1185">Reference proteome</keyword>
<dbReference type="SUPFAM" id="SSF53697">
    <property type="entry name" value="SIS domain"/>
    <property type="match status" value="1"/>
</dbReference>
<dbReference type="Pfam" id="PF01380">
    <property type="entry name" value="SIS"/>
    <property type="match status" value="1"/>
</dbReference>
<dbReference type="PANTHER" id="PTHR10937">
    <property type="entry name" value="GLUCOSAMINE--FRUCTOSE-6-PHOSPHATE AMINOTRANSFERASE, ISOMERIZING"/>
    <property type="match status" value="1"/>
</dbReference>
<organism evidence="4 5">
    <name type="scientific">Candidatus Acidiferrum panamense</name>
    <dbReference type="NCBI Taxonomy" id="2741543"/>
    <lineage>
        <taxon>Bacteria</taxon>
        <taxon>Pseudomonadati</taxon>
        <taxon>Acidobacteriota</taxon>
        <taxon>Terriglobia</taxon>
        <taxon>Candidatus Acidiferrales</taxon>
        <taxon>Candidatus Acidiferrum</taxon>
    </lineage>
</organism>
<name>A0A7V8T006_9BACT</name>
<comment type="caution">
    <text evidence="4">The sequence shown here is derived from an EMBL/GenBank/DDBJ whole genome shotgun (WGS) entry which is preliminary data.</text>
</comment>
<evidence type="ECO:0000256" key="1">
    <source>
        <dbReference type="ARBA" id="ARBA00022737"/>
    </source>
</evidence>
<gene>
    <name evidence="4" type="ORF">HRJ53_26975</name>
</gene>
<dbReference type="GO" id="GO:0097367">
    <property type="term" value="F:carbohydrate derivative binding"/>
    <property type="evidence" value="ECO:0007669"/>
    <property type="project" value="InterPro"/>
</dbReference>
<evidence type="ECO:0000313" key="4">
    <source>
        <dbReference type="EMBL" id="MBA0088648.1"/>
    </source>
</evidence>
<dbReference type="InterPro" id="IPR001347">
    <property type="entry name" value="SIS_dom"/>
</dbReference>
<dbReference type="Gene3D" id="3.40.50.10490">
    <property type="entry name" value="Glucose-6-phosphate isomerase like protein, domain 1"/>
    <property type="match status" value="2"/>
</dbReference>
<dbReference type="InterPro" id="IPR046348">
    <property type="entry name" value="SIS_dom_sf"/>
</dbReference>
<dbReference type="CDD" id="cd05008">
    <property type="entry name" value="SIS_GlmS_GlmD_1"/>
    <property type="match status" value="1"/>
</dbReference>
<dbReference type="InterPro" id="IPR035466">
    <property type="entry name" value="GlmS/AgaS_SIS"/>
</dbReference>
<dbReference type="AlphaFoldDB" id="A0A7V8T006"/>
<feature type="region of interest" description="Disordered" evidence="2">
    <location>
        <begin position="212"/>
        <end position="238"/>
    </location>
</feature>
<reference evidence="4" key="1">
    <citation type="submission" date="2020-06" db="EMBL/GenBank/DDBJ databases">
        <title>Legume-microbial interactions unlock mineral nutrients during tropical forest succession.</title>
        <authorList>
            <person name="Epihov D.Z."/>
        </authorList>
    </citation>
    <scope>NUCLEOTIDE SEQUENCE [LARGE SCALE GENOMIC DNA]</scope>
    <source>
        <strain evidence="4">Pan2503</strain>
    </source>
</reference>
<dbReference type="EMBL" id="JACDQQ010002610">
    <property type="protein sequence ID" value="MBA0088648.1"/>
    <property type="molecule type" value="Genomic_DNA"/>
</dbReference>
<evidence type="ECO:0000313" key="5">
    <source>
        <dbReference type="Proteomes" id="UP000567293"/>
    </source>
</evidence>
<dbReference type="PROSITE" id="PS51464">
    <property type="entry name" value="SIS"/>
    <property type="match status" value="1"/>
</dbReference>
<evidence type="ECO:0000259" key="3">
    <source>
        <dbReference type="PROSITE" id="PS51464"/>
    </source>
</evidence>
<keyword evidence="1" id="KW-0677">Repeat</keyword>
<feature type="domain" description="SIS" evidence="3">
    <location>
        <begin position="36"/>
        <end position="172"/>
    </location>
</feature>
<proteinExistence type="predicted"/>
<evidence type="ECO:0000256" key="2">
    <source>
        <dbReference type="SAM" id="MobiDB-lite"/>
    </source>
</evidence>
<protein>
    <submittedName>
        <fullName evidence="4">SIS domain-containing protein</fullName>
    </submittedName>
</protein>
<dbReference type="Proteomes" id="UP000567293">
    <property type="component" value="Unassembled WGS sequence"/>
</dbReference>